<name>A0A1G7ZNU2_9HYPH</name>
<accession>A0A1G7ZNU2</accession>
<dbReference type="STRING" id="440168.SAMN04487974_12141"/>
<sequence>MTLMRFRRAISLGFLMMVLTALPAIGAVCQSEHTFLLPPTQDAESLGQNTPGELSQAHHAGPDNAFDLHCATSAVLPAGININTDEKQTLVDHWAFPAPPANNAGIDPPPPR</sequence>
<organism evidence="3 4">
    <name type="scientific">Pelagibacterium luteolum</name>
    <dbReference type="NCBI Taxonomy" id="440168"/>
    <lineage>
        <taxon>Bacteria</taxon>
        <taxon>Pseudomonadati</taxon>
        <taxon>Pseudomonadota</taxon>
        <taxon>Alphaproteobacteria</taxon>
        <taxon>Hyphomicrobiales</taxon>
        <taxon>Devosiaceae</taxon>
        <taxon>Pelagibacterium</taxon>
    </lineage>
</organism>
<feature type="region of interest" description="Disordered" evidence="1">
    <location>
        <begin position="40"/>
        <end position="61"/>
    </location>
</feature>
<evidence type="ECO:0000313" key="3">
    <source>
        <dbReference type="EMBL" id="SDH10344.1"/>
    </source>
</evidence>
<proteinExistence type="predicted"/>
<keyword evidence="4" id="KW-1185">Reference proteome</keyword>
<dbReference type="Proteomes" id="UP000199495">
    <property type="component" value="Unassembled WGS sequence"/>
</dbReference>
<feature type="compositionally biased region" description="Polar residues" evidence="1">
    <location>
        <begin position="42"/>
        <end position="53"/>
    </location>
</feature>
<evidence type="ECO:0000256" key="2">
    <source>
        <dbReference type="SAM" id="SignalP"/>
    </source>
</evidence>
<reference evidence="3 4" key="1">
    <citation type="submission" date="2016-10" db="EMBL/GenBank/DDBJ databases">
        <authorList>
            <person name="de Groot N.N."/>
        </authorList>
    </citation>
    <scope>NUCLEOTIDE SEQUENCE [LARGE SCALE GENOMIC DNA]</scope>
    <source>
        <strain evidence="3 4">CGMCC 1.10267</strain>
    </source>
</reference>
<gene>
    <name evidence="3" type="ORF">SAMN04487974_12141</name>
</gene>
<evidence type="ECO:0000313" key="4">
    <source>
        <dbReference type="Proteomes" id="UP000199495"/>
    </source>
</evidence>
<keyword evidence="2" id="KW-0732">Signal</keyword>
<dbReference type="AlphaFoldDB" id="A0A1G7ZNU2"/>
<evidence type="ECO:0000256" key="1">
    <source>
        <dbReference type="SAM" id="MobiDB-lite"/>
    </source>
</evidence>
<feature type="chain" id="PRO_5011512233" evidence="2">
    <location>
        <begin position="27"/>
        <end position="112"/>
    </location>
</feature>
<dbReference type="EMBL" id="FNCS01000021">
    <property type="protein sequence ID" value="SDH10344.1"/>
    <property type="molecule type" value="Genomic_DNA"/>
</dbReference>
<feature type="signal peptide" evidence="2">
    <location>
        <begin position="1"/>
        <end position="26"/>
    </location>
</feature>
<protein>
    <submittedName>
        <fullName evidence="3">Uncharacterized protein</fullName>
    </submittedName>
</protein>